<dbReference type="GO" id="GO:0010181">
    <property type="term" value="F:FMN binding"/>
    <property type="evidence" value="ECO:0007669"/>
    <property type="project" value="InterPro"/>
</dbReference>
<dbReference type="EMBL" id="AP014597">
    <property type="protein sequence ID" value="BAU17098.1"/>
    <property type="molecule type" value="Genomic_DNA"/>
</dbReference>
<feature type="domain" description="Flavin reductase like" evidence="4">
    <location>
        <begin position="11"/>
        <end position="144"/>
    </location>
</feature>
<sequence>MKSFGKKAWILPQPVLIIGTYDENGKPNAMNAAWAGQWDNHEIMISMGKHQTTENLNLKGEFTVAFATAETMVAADFVGIVSQKNDPDKMAKTGWTVVASENVNAPVFTNFPMTMECRIKEKQKESATGCYIIAEIVNILCDEKYLAEDGKPDVEKMNLITFDPVHMGYIQLGKRAGNAFSDGKALK</sequence>
<dbReference type="RefSeq" id="WP_096405108.1">
    <property type="nucleotide sequence ID" value="NZ_AP014597.1"/>
</dbReference>
<keyword evidence="2" id="KW-0285">Flavoprotein</keyword>
<dbReference type="Pfam" id="PF01613">
    <property type="entry name" value="Flavin_Reduct"/>
    <property type="match status" value="1"/>
</dbReference>
<organism evidence="5 6">
    <name type="scientific">Prevotella intermedia</name>
    <dbReference type="NCBI Taxonomy" id="28131"/>
    <lineage>
        <taxon>Bacteria</taxon>
        <taxon>Pseudomonadati</taxon>
        <taxon>Bacteroidota</taxon>
        <taxon>Bacteroidia</taxon>
        <taxon>Bacteroidales</taxon>
        <taxon>Prevotellaceae</taxon>
        <taxon>Prevotella</taxon>
    </lineage>
</organism>
<dbReference type="Proteomes" id="UP000217431">
    <property type="component" value="Chromosome I"/>
</dbReference>
<dbReference type="InterPro" id="IPR012349">
    <property type="entry name" value="Split_barrel_FMN-bd"/>
</dbReference>
<name>A0A0S3UI11_PREIN</name>
<evidence type="ECO:0000313" key="6">
    <source>
        <dbReference type="Proteomes" id="UP000217431"/>
    </source>
</evidence>
<dbReference type="InterPro" id="IPR052174">
    <property type="entry name" value="Flavoredoxin"/>
</dbReference>
<dbReference type="PANTHER" id="PTHR43567:SF1">
    <property type="entry name" value="FLAVOREDOXIN"/>
    <property type="match status" value="1"/>
</dbReference>
<dbReference type="InterPro" id="IPR002563">
    <property type="entry name" value="Flavin_Rdtase-like_dom"/>
</dbReference>
<evidence type="ECO:0000256" key="1">
    <source>
        <dbReference type="ARBA" id="ARBA00001917"/>
    </source>
</evidence>
<dbReference type="GO" id="GO:0016646">
    <property type="term" value="F:oxidoreductase activity, acting on the CH-NH group of donors, NAD or NADP as acceptor"/>
    <property type="evidence" value="ECO:0007669"/>
    <property type="project" value="UniProtKB-ARBA"/>
</dbReference>
<dbReference type="Gene3D" id="2.30.110.10">
    <property type="entry name" value="Electron Transport, Fmn-binding Protein, Chain A"/>
    <property type="match status" value="1"/>
</dbReference>
<dbReference type="AlphaFoldDB" id="A0A0S3UI11"/>
<evidence type="ECO:0000256" key="3">
    <source>
        <dbReference type="ARBA" id="ARBA00038054"/>
    </source>
</evidence>
<evidence type="ECO:0000256" key="2">
    <source>
        <dbReference type="ARBA" id="ARBA00022630"/>
    </source>
</evidence>
<evidence type="ECO:0000313" key="5">
    <source>
        <dbReference type="EMBL" id="BAU17098.1"/>
    </source>
</evidence>
<proteinExistence type="inferred from homology"/>
<dbReference type="STRING" id="28131.BWX40_05700"/>
<dbReference type="PANTHER" id="PTHR43567">
    <property type="entry name" value="FLAVOREDOXIN-RELATED-RELATED"/>
    <property type="match status" value="1"/>
</dbReference>
<comment type="similarity">
    <text evidence="3">Belongs to the flavoredoxin family.</text>
</comment>
<gene>
    <name evidence="5" type="ORF">PIOMA14_I_0590</name>
</gene>
<dbReference type="SUPFAM" id="SSF50475">
    <property type="entry name" value="FMN-binding split barrel"/>
    <property type="match status" value="1"/>
</dbReference>
<comment type="cofactor">
    <cofactor evidence="1">
        <name>FMN</name>
        <dbReference type="ChEBI" id="CHEBI:58210"/>
    </cofactor>
</comment>
<accession>A0A0S3UI11</accession>
<evidence type="ECO:0000259" key="4">
    <source>
        <dbReference type="Pfam" id="PF01613"/>
    </source>
</evidence>
<reference evidence="5 6" key="1">
    <citation type="journal article" date="2016" name="DNA Res.">
        <title>The complete genome sequencing of Prevotella intermedia strain OMA14 and a subsequent fine-scale, intra-species genomic comparison reveal an unusual amplification of conjugative and mobile transposons and identify a novel Prevotella-lineage-specific repeat.</title>
        <authorList>
            <person name="Naito M."/>
            <person name="Ogura Y."/>
            <person name="Itoh T."/>
            <person name="Shoji M."/>
            <person name="Okamoto M."/>
            <person name="Hayashi T."/>
            <person name="Nakayama K."/>
        </authorList>
    </citation>
    <scope>NUCLEOTIDE SEQUENCE [LARGE SCALE GENOMIC DNA]</scope>
    <source>
        <strain evidence="5 6">OMA14</strain>
    </source>
</reference>
<protein>
    <submittedName>
        <fullName evidence="5">Putative flavoredoxin</fullName>
    </submittedName>
</protein>